<dbReference type="OrthoDB" id="88903at2"/>
<protein>
    <recommendedName>
        <fullName evidence="1">KAP NTPase domain-containing protein</fullName>
    </recommendedName>
</protein>
<dbReference type="Gene3D" id="3.40.50.300">
    <property type="entry name" value="P-loop containing nucleotide triphosphate hydrolases"/>
    <property type="match status" value="1"/>
</dbReference>
<dbReference type="InterPro" id="IPR011646">
    <property type="entry name" value="KAP_P-loop"/>
</dbReference>
<dbReference type="AlphaFoldDB" id="A0A7C9GQT4"/>
<keyword evidence="3" id="KW-1185">Reference proteome</keyword>
<sequence>MPSVDEIWADDLLDRKAEAAALIGYIECVAARPRLSVGDHAHVIAIDAGYGEGKTFFLQKLADQLALNHPVAYVDAWRDDLEDQPLTAIAATLEDALEKYVEKSPAIRERMANLRAKAGDVLKIAAGGAVRRVIGLAITQVAADELHQLLTPEQLERDFANEAAKKAGEDIPDKIFAGLKTGEAVMDARIATFRKGRAAIDGLKKALEAVVEALDQVDTHPPIVIIIDELDRCRPTYAIKLLEEVKHLFDARGVVFVLGMHGDQLAHSVAKAYGARFVASDYLRRFIHRRYSLKSVSLAQLVDKAMRDLSLDVKRLQSPLLTATNVPGQRVPPLPPSEAITLYLAAFGVAPRDAFRAFEMLHISLALTGDATLHLGLLMPLICGIVLRSNTPIPAVIKPHFVLGYNENTRDFDSWTIEDYAARMLDYSVESDISLSRIMNNRYDHLVDLVFTLRGYAKGKSLRLADPANYQELISTVARFDTN</sequence>
<dbReference type="RefSeq" id="WP_152578434.1">
    <property type="nucleotide sequence ID" value="NZ_JAATJI010000001.1"/>
</dbReference>
<dbReference type="Proteomes" id="UP000481327">
    <property type="component" value="Unassembled WGS sequence"/>
</dbReference>
<comment type="caution">
    <text evidence="2">The sequence shown here is derived from an EMBL/GenBank/DDBJ whole genome shotgun (WGS) entry which is preliminary data.</text>
</comment>
<organism evidence="2 3">
    <name type="scientific">Sandarakinorhabdus fusca</name>
    <dbReference type="NCBI Taxonomy" id="1439888"/>
    <lineage>
        <taxon>Bacteria</taxon>
        <taxon>Pseudomonadati</taxon>
        <taxon>Pseudomonadota</taxon>
        <taxon>Alphaproteobacteria</taxon>
        <taxon>Sphingomonadales</taxon>
        <taxon>Sphingosinicellaceae</taxon>
        <taxon>Sandarakinorhabdus</taxon>
    </lineage>
</organism>
<dbReference type="EMBL" id="WIOL01000004">
    <property type="protein sequence ID" value="MQT17973.1"/>
    <property type="molecule type" value="Genomic_DNA"/>
</dbReference>
<reference evidence="2 3" key="1">
    <citation type="submission" date="2019-09" db="EMBL/GenBank/DDBJ databases">
        <title>Polymorphobacter sp. isolated from a lake in China.</title>
        <authorList>
            <person name="Liu Z."/>
        </authorList>
    </citation>
    <scope>NUCLEOTIDE SEQUENCE [LARGE SCALE GENOMIC DNA]</scope>
    <source>
        <strain evidence="2 3">D40P</strain>
    </source>
</reference>
<feature type="domain" description="KAP NTPase" evidence="1">
    <location>
        <begin position="39"/>
        <end position="308"/>
    </location>
</feature>
<dbReference type="SUPFAM" id="SSF52540">
    <property type="entry name" value="P-loop containing nucleoside triphosphate hydrolases"/>
    <property type="match status" value="1"/>
</dbReference>
<dbReference type="InterPro" id="IPR027417">
    <property type="entry name" value="P-loop_NTPase"/>
</dbReference>
<name>A0A7C9GQT4_9SPHN</name>
<proteinExistence type="predicted"/>
<evidence type="ECO:0000313" key="2">
    <source>
        <dbReference type="EMBL" id="MQT17973.1"/>
    </source>
</evidence>
<accession>A0A7C9GQT4</accession>
<evidence type="ECO:0000259" key="1">
    <source>
        <dbReference type="Pfam" id="PF07693"/>
    </source>
</evidence>
<evidence type="ECO:0000313" key="3">
    <source>
        <dbReference type="Proteomes" id="UP000481327"/>
    </source>
</evidence>
<dbReference type="Pfam" id="PF07693">
    <property type="entry name" value="KAP_NTPase"/>
    <property type="match status" value="1"/>
</dbReference>
<gene>
    <name evidence="2" type="ORF">F3168_11960</name>
</gene>